<evidence type="ECO:0000313" key="3">
    <source>
        <dbReference type="Proteomes" id="UP000077315"/>
    </source>
</evidence>
<gene>
    <name evidence="2" type="ORF">PHYBLDRAFT_72505</name>
</gene>
<protein>
    <recommendedName>
        <fullName evidence="1">Helitron helicase-like domain-containing protein</fullName>
    </recommendedName>
</protein>
<organism evidence="2 3">
    <name type="scientific">Phycomyces blakesleeanus (strain ATCC 8743b / DSM 1359 / FGSC 10004 / NBRC 33097 / NRRL 1555)</name>
    <dbReference type="NCBI Taxonomy" id="763407"/>
    <lineage>
        <taxon>Eukaryota</taxon>
        <taxon>Fungi</taxon>
        <taxon>Fungi incertae sedis</taxon>
        <taxon>Mucoromycota</taxon>
        <taxon>Mucoromycotina</taxon>
        <taxon>Mucoromycetes</taxon>
        <taxon>Mucorales</taxon>
        <taxon>Phycomycetaceae</taxon>
        <taxon>Phycomyces</taxon>
    </lineage>
</organism>
<dbReference type="EMBL" id="KV440987">
    <property type="protein sequence ID" value="OAD71064.1"/>
    <property type="molecule type" value="Genomic_DNA"/>
</dbReference>
<name>A0A167LTG0_PHYB8</name>
<dbReference type="VEuPathDB" id="FungiDB:PHYBLDRAFT_72505"/>
<evidence type="ECO:0000313" key="2">
    <source>
        <dbReference type="EMBL" id="OAD71064.1"/>
    </source>
</evidence>
<dbReference type="GeneID" id="29003572"/>
<dbReference type="AlphaFoldDB" id="A0A167LTG0"/>
<sequence length="107" mass="12350">MKFKELMKDLIKKKIFGKVQAFIYVIEFQKRGLSQAHILLIFHTDKSSDSVTKPLAYATVTKNMIHSLCDDKYNDKVCCMKNGKCEKKLPKKINNETIDNGNGYPLY</sequence>
<dbReference type="STRING" id="763407.A0A167LTG0"/>
<feature type="domain" description="Helitron helicase-like" evidence="1">
    <location>
        <begin position="1"/>
        <end position="40"/>
    </location>
</feature>
<dbReference type="InParanoid" id="A0A167LTG0"/>
<keyword evidence="3" id="KW-1185">Reference proteome</keyword>
<dbReference type="RefSeq" id="XP_018289104.1">
    <property type="nucleotide sequence ID" value="XM_018442666.1"/>
</dbReference>
<dbReference type="Pfam" id="PF14214">
    <property type="entry name" value="Helitron_like_N"/>
    <property type="match status" value="1"/>
</dbReference>
<reference evidence="3" key="1">
    <citation type="submission" date="2015-06" db="EMBL/GenBank/DDBJ databases">
        <title>Expansion of signal transduction pathways in fungi by whole-genome duplication.</title>
        <authorList>
            <consortium name="DOE Joint Genome Institute"/>
            <person name="Corrochano L.M."/>
            <person name="Kuo A."/>
            <person name="Marcet-Houben M."/>
            <person name="Polaino S."/>
            <person name="Salamov A."/>
            <person name="Villalobos J.M."/>
            <person name="Alvarez M.I."/>
            <person name="Avalos J."/>
            <person name="Benito E.P."/>
            <person name="Benoit I."/>
            <person name="Burger G."/>
            <person name="Camino L.P."/>
            <person name="Canovas D."/>
            <person name="Cerda-Olmedo E."/>
            <person name="Cheng J.-F."/>
            <person name="Dominguez A."/>
            <person name="Elias M."/>
            <person name="Eslava A.P."/>
            <person name="Glaser F."/>
            <person name="Grimwood J."/>
            <person name="Gutierrez G."/>
            <person name="Heitman J."/>
            <person name="Henrissat B."/>
            <person name="Iturriaga E.A."/>
            <person name="Lang B.F."/>
            <person name="Lavin J.L."/>
            <person name="Lee S."/>
            <person name="Li W."/>
            <person name="Lindquist E."/>
            <person name="Lopez-Garcia S."/>
            <person name="Luque E.M."/>
            <person name="Marcos A.T."/>
            <person name="Martin J."/>
            <person name="McCluskey K."/>
            <person name="Medina H.R."/>
            <person name="Miralles-Duran A."/>
            <person name="Miyazaki A."/>
            <person name="Munoz-Torres E."/>
            <person name="Oguiza J.A."/>
            <person name="Ohm R."/>
            <person name="Olmedo M."/>
            <person name="Orejas M."/>
            <person name="Ortiz-Castellanos L."/>
            <person name="Pisabarro A.G."/>
            <person name="Rodriguez-Romero J."/>
            <person name="Ruiz-Herrera J."/>
            <person name="Ruiz-Vazquez R."/>
            <person name="Sanz C."/>
            <person name="Schackwitz W."/>
            <person name="Schmutz J."/>
            <person name="Shahriari M."/>
            <person name="Shelest E."/>
            <person name="Silva-Franco F."/>
            <person name="Soanes D."/>
            <person name="Syed K."/>
            <person name="Tagua V.G."/>
            <person name="Talbot N.J."/>
            <person name="Thon M."/>
            <person name="De vries R.P."/>
            <person name="Wiebenga A."/>
            <person name="Yadav J.S."/>
            <person name="Braun E.L."/>
            <person name="Baker S."/>
            <person name="Garre V."/>
            <person name="Horwitz B."/>
            <person name="Torres-Martinez S."/>
            <person name="Idnurm A."/>
            <person name="Herrera-Estrella A."/>
            <person name="Gabaldon T."/>
            <person name="Grigoriev I.V."/>
        </authorList>
    </citation>
    <scope>NUCLEOTIDE SEQUENCE [LARGE SCALE GENOMIC DNA]</scope>
    <source>
        <strain evidence="3">NRRL 1555(-)</strain>
    </source>
</reference>
<dbReference type="Proteomes" id="UP000077315">
    <property type="component" value="Unassembled WGS sequence"/>
</dbReference>
<dbReference type="OrthoDB" id="2276331at2759"/>
<evidence type="ECO:0000259" key="1">
    <source>
        <dbReference type="Pfam" id="PF14214"/>
    </source>
</evidence>
<dbReference type="InterPro" id="IPR025476">
    <property type="entry name" value="Helitron_helicase-like"/>
</dbReference>
<proteinExistence type="predicted"/>
<accession>A0A167LTG0</accession>